<dbReference type="Pfam" id="PF00067">
    <property type="entry name" value="p450"/>
    <property type="match status" value="1"/>
</dbReference>
<evidence type="ECO:0000313" key="11">
    <source>
        <dbReference type="Proteomes" id="UP000504609"/>
    </source>
</evidence>
<dbReference type="SMR" id="A0A6J1FZL2"/>
<keyword evidence="3 8" id="KW-0349">Heme</keyword>
<dbReference type="PANTHER" id="PTHR47955:SF19">
    <property type="entry name" value="CYTOCHROME P450 71A9-LIKE ISOFORM X1"/>
    <property type="match status" value="1"/>
</dbReference>
<dbReference type="GO" id="GO:0016705">
    <property type="term" value="F:oxidoreductase activity, acting on paired donors, with incorporation or reduction of molecular oxygen"/>
    <property type="evidence" value="ECO:0007669"/>
    <property type="project" value="InterPro"/>
</dbReference>
<keyword evidence="7 9" id="KW-0503">Monooxygenase</keyword>
<reference evidence="12" key="1">
    <citation type="submission" date="2025-08" db="UniProtKB">
        <authorList>
            <consortium name="RefSeq"/>
        </authorList>
    </citation>
    <scope>IDENTIFICATION</scope>
    <source>
        <tissue evidence="12">Young leaves</tissue>
    </source>
</reference>
<feature type="binding site" description="axial binding residue" evidence="8">
    <location>
        <position position="444"/>
    </location>
    <ligand>
        <name>heme</name>
        <dbReference type="ChEBI" id="CHEBI:30413"/>
    </ligand>
    <ligandPart>
        <name>Fe</name>
        <dbReference type="ChEBI" id="CHEBI:18248"/>
    </ligandPart>
</feature>
<dbReference type="InterPro" id="IPR001128">
    <property type="entry name" value="Cyt_P450"/>
</dbReference>
<evidence type="ECO:0000256" key="10">
    <source>
        <dbReference type="SAM" id="Phobius"/>
    </source>
</evidence>
<gene>
    <name evidence="12" type="primary">LOC111449358</name>
</gene>
<dbReference type="InterPro" id="IPR017972">
    <property type="entry name" value="Cyt_P450_CS"/>
</dbReference>
<organism evidence="11 12">
    <name type="scientific">Cucurbita moschata</name>
    <name type="common">Winter crookneck squash</name>
    <name type="synonym">Cucurbita pepo var. moschata</name>
    <dbReference type="NCBI Taxonomy" id="3662"/>
    <lineage>
        <taxon>Eukaryota</taxon>
        <taxon>Viridiplantae</taxon>
        <taxon>Streptophyta</taxon>
        <taxon>Embryophyta</taxon>
        <taxon>Tracheophyta</taxon>
        <taxon>Spermatophyta</taxon>
        <taxon>Magnoliopsida</taxon>
        <taxon>eudicotyledons</taxon>
        <taxon>Gunneridae</taxon>
        <taxon>Pentapetalae</taxon>
        <taxon>rosids</taxon>
        <taxon>fabids</taxon>
        <taxon>Cucurbitales</taxon>
        <taxon>Cucurbitaceae</taxon>
        <taxon>Cucurbiteae</taxon>
        <taxon>Cucurbita</taxon>
    </lineage>
</organism>
<evidence type="ECO:0000256" key="3">
    <source>
        <dbReference type="ARBA" id="ARBA00022617"/>
    </source>
</evidence>
<dbReference type="CDD" id="cd11072">
    <property type="entry name" value="CYP71-like"/>
    <property type="match status" value="1"/>
</dbReference>
<comment type="cofactor">
    <cofactor evidence="1 8">
        <name>heme</name>
        <dbReference type="ChEBI" id="CHEBI:30413"/>
    </cofactor>
</comment>
<dbReference type="GO" id="GO:0020037">
    <property type="term" value="F:heme binding"/>
    <property type="evidence" value="ECO:0007669"/>
    <property type="project" value="InterPro"/>
</dbReference>
<dbReference type="FunFam" id="1.10.630.10:FF:000011">
    <property type="entry name" value="Cytochrome P450 83B1"/>
    <property type="match status" value="1"/>
</dbReference>
<evidence type="ECO:0000256" key="6">
    <source>
        <dbReference type="ARBA" id="ARBA00023004"/>
    </source>
</evidence>
<keyword evidence="10" id="KW-1133">Transmembrane helix</keyword>
<dbReference type="AlphaFoldDB" id="A0A6J1FZL2"/>
<dbReference type="PRINTS" id="PR00385">
    <property type="entry name" value="P450"/>
</dbReference>
<proteinExistence type="inferred from homology"/>
<feature type="transmembrane region" description="Helical" evidence="10">
    <location>
        <begin position="298"/>
        <end position="319"/>
    </location>
</feature>
<accession>A0A6J1FZL2</accession>
<comment type="similarity">
    <text evidence="2 9">Belongs to the cytochrome P450 family.</text>
</comment>
<feature type="transmembrane region" description="Helical" evidence="10">
    <location>
        <begin position="6"/>
        <end position="23"/>
    </location>
</feature>
<keyword evidence="11" id="KW-1185">Reference proteome</keyword>
<protein>
    <submittedName>
        <fullName evidence="12">Cytochrome P450 71B34-like</fullName>
    </submittedName>
</protein>
<keyword evidence="5 9" id="KW-0560">Oxidoreductase</keyword>
<dbReference type="SUPFAM" id="SSF48264">
    <property type="entry name" value="Cytochrome P450"/>
    <property type="match status" value="1"/>
</dbReference>
<evidence type="ECO:0000256" key="4">
    <source>
        <dbReference type="ARBA" id="ARBA00022723"/>
    </source>
</evidence>
<name>A0A6J1FZL2_CUCMO</name>
<dbReference type="PRINTS" id="PR00463">
    <property type="entry name" value="EP450I"/>
</dbReference>
<dbReference type="InterPro" id="IPR036396">
    <property type="entry name" value="Cyt_P450_sf"/>
</dbReference>
<evidence type="ECO:0000256" key="1">
    <source>
        <dbReference type="ARBA" id="ARBA00001971"/>
    </source>
</evidence>
<dbReference type="PROSITE" id="PS00086">
    <property type="entry name" value="CYTOCHROME_P450"/>
    <property type="match status" value="1"/>
</dbReference>
<keyword evidence="10" id="KW-0472">Membrane</keyword>
<keyword evidence="10" id="KW-0812">Transmembrane</keyword>
<evidence type="ECO:0000313" key="12">
    <source>
        <dbReference type="RefSeq" id="XP_022944980.1"/>
    </source>
</evidence>
<dbReference type="InterPro" id="IPR002401">
    <property type="entry name" value="Cyt_P450_E_grp-I"/>
</dbReference>
<dbReference type="KEGG" id="cmos:111449358"/>
<evidence type="ECO:0000256" key="5">
    <source>
        <dbReference type="ARBA" id="ARBA00023002"/>
    </source>
</evidence>
<dbReference type="RefSeq" id="XP_022944980.1">
    <property type="nucleotide sequence ID" value="XM_023089212.1"/>
</dbReference>
<dbReference type="GO" id="GO:0005506">
    <property type="term" value="F:iron ion binding"/>
    <property type="evidence" value="ECO:0007669"/>
    <property type="project" value="InterPro"/>
</dbReference>
<dbReference type="GeneID" id="111449358"/>
<evidence type="ECO:0000256" key="8">
    <source>
        <dbReference type="PIRSR" id="PIRSR602401-1"/>
    </source>
</evidence>
<evidence type="ECO:0000256" key="2">
    <source>
        <dbReference type="ARBA" id="ARBA00010617"/>
    </source>
</evidence>
<sequence>MSFLHFPPWVPLILFFSLLFIILKEKAAANRKKGNFPPTPPKLPIIGNLHQLGKLPHKSLWRLSQRYGPIISLSLCHIETIIISSAETARALLKTNDFKSCNRPQTDVTKKLSYNFLDIGFSPYSDYWREIRKICMLELFSMKKVLSYEPIREKEVGLLIESISQSASCEATVDLTQKSIALTTSVIFRIAFGKLFKVDGFNEIASEVEVLLGSYGASEFFPIPFVGKIIDWFSGRKTRLERVFNEMNVLFQEVIDEHIHSVKPKPKQDDIIDVLLAINKKQVESCNIVITHESIKAILFNIIFAGLSTSSVIIVWAMAELTKNSKLMKKAQEEIRNHVGNQGKVIERDLEELPYLKMIVKETLRLHPPVPLLIPRETISHFKIEGYEFHPKTMVQVNIWAIGRDPTYWKQPEEFLPERFVESSIDYKGQHFEFLPFGGGRRMCPGLNMGVKIVELTLANLLYHFDWKLPNGMKEDLDMEENYGLSLTLHKKLPLKLVPTLYHP</sequence>
<keyword evidence="6 8" id="KW-0408">Iron</keyword>
<dbReference type="Proteomes" id="UP000504609">
    <property type="component" value="Unplaced"/>
</dbReference>
<evidence type="ECO:0000256" key="9">
    <source>
        <dbReference type="RuleBase" id="RU000461"/>
    </source>
</evidence>
<dbReference type="GO" id="GO:0004497">
    <property type="term" value="F:monooxygenase activity"/>
    <property type="evidence" value="ECO:0007669"/>
    <property type="project" value="UniProtKB-KW"/>
</dbReference>
<evidence type="ECO:0000256" key="7">
    <source>
        <dbReference type="ARBA" id="ARBA00023033"/>
    </source>
</evidence>
<keyword evidence="4 8" id="KW-0479">Metal-binding</keyword>
<dbReference type="PANTHER" id="PTHR47955">
    <property type="entry name" value="CYTOCHROME P450 FAMILY 71 PROTEIN"/>
    <property type="match status" value="1"/>
</dbReference>
<dbReference type="Gene3D" id="1.10.630.10">
    <property type="entry name" value="Cytochrome P450"/>
    <property type="match status" value="1"/>
</dbReference>